<feature type="region of interest" description="Disordered" evidence="2">
    <location>
        <begin position="146"/>
        <end position="173"/>
    </location>
</feature>
<dbReference type="InterPro" id="IPR039207">
    <property type="entry name" value="MMTAG2-like"/>
</dbReference>
<feature type="region of interest" description="Disordered" evidence="2">
    <location>
        <begin position="1"/>
        <end position="26"/>
    </location>
</feature>
<dbReference type="OrthoDB" id="5390672at2759"/>
<gene>
    <name evidence="4" type="ORF">F9C07_2234164</name>
</gene>
<evidence type="ECO:0000313" key="4">
    <source>
        <dbReference type="EMBL" id="QRD84189.1"/>
    </source>
</evidence>
<dbReference type="InterPro" id="IPR019315">
    <property type="entry name" value="MMTA2_N"/>
</dbReference>
<dbReference type="VEuPathDB" id="FungiDB:F9C07_2234164"/>
<keyword evidence="1" id="KW-0175">Coiled coil</keyword>
<evidence type="ECO:0000313" key="5">
    <source>
        <dbReference type="Proteomes" id="UP000596276"/>
    </source>
</evidence>
<dbReference type="VEuPathDB" id="FungiDB:AFLA_004636"/>
<accession>A0A7G5KA16</accession>
<dbReference type="Proteomes" id="UP000596276">
    <property type="component" value="Chromosome 5"/>
</dbReference>
<organism evidence="4 5">
    <name type="scientific">Aspergillus flavus (strain ATCC 200026 / FGSC A1120 / IAM 13836 / NRRL 3357 / JCM 12722 / SRRC 167)</name>
    <dbReference type="NCBI Taxonomy" id="332952"/>
    <lineage>
        <taxon>Eukaryota</taxon>
        <taxon>Fungi</taxon>
        <taxon>Dikarya</taxon>
        <taxon>Ascomycota</taxon>
        <taxon>Pezizomycotina</taxon>
        <taxon>Eurotiomycetes</taxon>
        <taxon>Eurotiomycetidae</taxon>
        <taxon>Eurotiales</taxon>
        <taxon>Aspergillaceae</taxon>
        <taxon>Aspergillus</taxon>
        <taxon>Aspergillus subgen. Circumdati</taxon>
    </lineage>
</organism>
<evidence type="ECO:0000259" key="3">
    <source>
        <dbReference type="Pfam" id="PF10159"/>
    </source>
</evidence>
<evidence type="ECO:0000256" key="2">
    <source>
        <dbReference type="SAM" id="MobiDB-lite"/>
    </source>
</evidence>
<feature type="coiled-coil region" evidence="1">
    <location>
        <begin position="58"/>
        <end position="85"/>
    </location>
</feature>
<protein>
    <submittedName>
        <fullName evidence="4">Kinase phosphorylation protein-domain-containing protein</fullName>
    </submittedName>
</protein>
<dbReference type="GO" id="GO:0016301">
    <property type="term" value="F:kinase activity"/>
    <property type="evidence" value="ECO:0007669"/>
    <property type="project" value="UniProtKB-KW"/>
</dbReference>
<feature type="domain" description="Multiple myeloma tumor-associated protein 2-like N-terminal" evidence="3">
    <location>
        <begin position="11"/>
        <end position="88"/>
    </location>
</feature>
<name>A0A7G5KA16_ASPFN</name>
<feature type="compositionally biased region" description="Basic and acidic residues" evidence="2">
    <location>
        <begin position="7"/>
        <end position="26"/>
    </location>
</feature>
<proteinExistence type="predicted"/>
<dbReference type="EMBL" id="CP044621">
    <property type="protein sequence ID" value="QRD84189.1"/>
    <property type="molecule type" value="Genomic_DNA"/>
</dbReference>
<dbReference type="PANTHER" id="PTHR14580">
    <property type="entry name" value="MULTIPLE MYELOMA TUMOR-ASSOCIATED PROTEIN 2 FAMILY MEMBER"/>
    <property type="match status" value="1"/>
</dbReference>
<dbReference type="PANTHER" id="PTHR14580:SF0">
    <property type="entry name" value="MULTIPLE MYELOMA TUMOR-ASSOCIATED PROTEIN 2"/>
    <property type="match status" value="1"/>
</dbReference>
<sequence length="255" mass="27459">MDLVASIRKEGSRGGRGDFKWSDVKDSSHRENYLGHSVMAPVGRWQQGRDLMWYTRTDDSEEDRIRKEREEKQRVKEAEEEAMARALGLPVPEKRASSNANLTPLGDKDVQKAVQDTAAGEDLAVDEAGKGIGYGSFRGGVASLSGTGDDDKLESIGLDSHSSDKRGQGKTGIGNTDTVGIAMSANIVTGVIGTGLGLGREIAAGDDRAHRQEAETERVMAKTGDAETTVIIPGIEMQTTIVGVEFSLDFVYLRC</sequence>
<evidence type="ECO:0000256" key="1">
    <source>
        <dbReference type="SAM" id="Coils"/>
    </source>
</evidence>
<reference evidence="5" key="1">
    <citation type="journal article" date="2021" name="G3 (Bethesda)">
        <title>Chromosome assembled and annotated genome sequence of Aspergillus flavus NRRL 3357.</title>
        <authorList>
            <person name="Skerker J.M."/>
            <person name="Pianalto K.M."/>
            <person name="Mondo S.J."/>
            <person name="Yang K."/>
            <person name="Arkin A.P."/>
            <person name="Keller N.P."/>
            <person name="Grigoriev I.V."/>
            <person name="Louise Glass N.L."/>
        </authorList>
    </citation>
    <scope>NUCLEOTIDE SEQUENCE [LARGE SCALE GENOMIC DNA]</scope>
    <source>
        <strain evidence="5">ATCC 200026 / FGSC A1120 / IAM 13836 / NRRL 3357 / JCM 12722 / SRRC 167</strain>
    </source>
</reference>
<keyword evidence="5" id="KW-1185">Reference proteome</keyword>
<dbReference type="AlphaFoldDB" id="A0A7G5KA16"/>
<keyword evidence="4" id="KW-0808">Transferase</keyword>
<keyword evidence="4" id="KW-0418">Kinase</keyword>
<dbReference type="Pfam" id="PF10159">
    <property type="entry name" value="MMtag"/>
    <property type="match status" value="1"/>
</dbReference>